<proteinExistence type="predicted"/>
<gene>
    <name evidence="2" type="ORF">SAMN05444143_11150</name>
</gene>
<keyword evidence="1" id="KW-0812">Transmembrane</keyword>
<accession>A0A1I4YDL3</accession>
<keyword evidence="1" id="KW-1133">Transmembrane helix</keyword>
<dbReference type="AlphaFoldDB" id="A0A1I4YDL3"/>
<feature type="transmembrane region" description="Helical" evidence="1">
    <location>
        <begin position="48"/>
        <end position="70"/>
    </location>
</feature>
<dbReference type="Proteomes" id="UP000182961">
    <property type="component" value="Unassembled WGS sequence"/>
</dbReference>
<keyword evidence="3" id="KW-1185">Reference proteome</keyword>
<dbReference type="EMBL" id="FOUT01000011">
    <property type="protein sequence ID" value="SFN35679.1"/>
    <property type="molecule type" value="Genomic_DNA"/>
</dbReference>
<name>A0A1I4YDL3_9FLAO</name>
<feature type="transmembrane region" description="Helical" evidence="1">
    <location>
        <begin position="16"/>
        <end position="36"/>
    </location>
</feature>
<keyword evidence="1" id="KW-0472">Membrane</keyword>
<protein>
    <submittedName>
        <fullName evidence="2">Uncharacterized protein</fullName>
    </submittedName>
</protein>
<reference evidence="3" key="1">
    <citation type="submission" date="2016-10" db="EMBL/GenBank/DDBJ databases">
        <authorList>
            <person name="Varghese N."/>
            <person name="Submissions S."/>
        </authorList>
    </citation>
    <scope>NUCLEOTIDE SEQUENCE [LARGE SCALE GENOMIC DNA]</scope>
    <source>
        <strain evidence="3">DSM 4002</strain>
    </source>
</reference>
<evidence type="ECO:0000256" key="1">
    <source>
        <dbReference type="SAM" id="Phobius"/>
    </source>
</evidence>
<organism evidence="2 3">
    <name type="scientific">Flavobacterium succinicans</name>
    <dbReference type="NCBI Taxonomy" id="29536"/>
    <lineage>
        <taxon>Bacteria</taxon>
        <taxon>Pseudomonadati</taxon>
        <taxon>Bacteroidota</taxon>
        <taxon>Flavobacteriia</taxon>
        <taxon>Flavobacteriales</taxon>
        <taxon>Flavobacteriaceae</taxon>
        <taxon>Flavobacterium</taxon>
    </lineage>
</organism>
<evidence type="ECO:0000313" key="2">
    <source>
        <dbReference type="EMBL" id="SFN35679.1"/>
    </source>
</evidence>
<evidence type="ECO:0000313" key="3">
    <source>
        <dbReference type="Proteomes" id="UP000182961"/>
    </source>
</evidence>
<sequence length="72" mass="8056">MTHKNSKSVCCKRLEISVIILFWNLFLYSAILPLMAVLGTDICHVLPFFIPIGKGIGSIEFVRFASLLAVRC</sequence>